<name>A0AA87YYK2_FICCA</name>
<feature type="compositionally biased region" description="Polar residues" evidence="1">
    <location>
        <begin position="52"/>
        <end position="69"/>
    </location>
</feature>
<organism evidence="2 3">
    <name type="scientific">Ficus carica</name>
    <name type="common">Common fig</name>
    <dbReference type="NCBI Taxonomy" id="3494"/>
    <lineage>
        <taxon>Eukaryota</taxon>
        <taxon>Viridiplantae</taxon>
        <taxon>Streptophyta</taxon>
        <taxon>Embryophyta</taxon>
        <taxon>Tracheophyta</taxon>
        <taxon>Spermatophyta</taxon>
        <taxon>Magnoliopsida</taxon>
        <taxon>eudicotyledons</taxon>
        <taxon>Gunneridae</taxon>
        <taxon>Pentapetalae</taxon>
        <taxon>rosids</taxon>
        <taxon>fabids</taxon>
        <taxon>Rosales</taxon>
        <taxon>Moraceae</taxon>
        <taxon>Ficeae</taxon>
        <taxon>Ficus</taxon>
    </lineage>
</organism>
<keyword evidence="3" id="KW-1185">Reference proteome</keyword>
<gene>
    <name evidence="2" type="ORF">TIFTF001_048964</name>
</gene>
<proteinExistence type="predicted"/>
<feature type="region of interest" description="Disordered" evidence="1">
    <location>
        <begin position="1"/>
        <end position="20"/>
    </location>
</feature>
<protein>
    <submittedName>
        <fullName evidence="2">Uncharacterized protein</fullName>
    </submittedName>
</protein>
<comment type="caution">
    <text evidence="2">The sequence shown here is derived from an EMBL/GenBank/DDBJ whole genome shotgun (WGS) entry which is preliminary data.</text>
</comment>
<evidence type="ECO:0000313" key="3">
    <source>
        <dbReference type="Proteomes" id="UP001187192"/>
    </source>
</evidence>
<accession>A0AA87YYK2</accession>
<reference evidence="2" key="1">
    <citation type="submission" date="2023-07" db="EMBL/GenBank/DDBJ databases">
        <title>draft genome sequence of fig (Ficus carica).</title>
        <authorList>
            <person name="Takahashi T."/>
            <person name="Nishimura K."/>
        </authorList>
    </citation>
    <scope>NUCLEOTIDE SEQUENCE</scope>
</reference>
<dbReference type="Proteomes" id="UP001187192">
    <property type="component" value="Unassembled WGS sequence"/>
</dbReference>
<dbReference type="AlphaFoldDB" id="A0AA87YYK2"/>
<evidence type="ECO:0000256" key="1">
    <source>
        <dbReference type="SAM" id="MobiDB-lite"/>
    </source>
</evidence>
<evidence type="ECO:0000313" key="2">
    <source>
        <dbReference type="EMBL" id="GMN22099.1"/>
    </source>
</evidence>
<sequence>MPPTLPSSPRSHFHRQISPLPSLCDSGIVAGDADCERHGKSVTAVPPDEASRSGNRNSFGAPRSSTAKS</sequence>
<dbReference type="EMBL" id="BTGU01006659">
    <property type="protein sequence ID" value="GMN22099.1"/>
    <property type="molecule type" value="Genomic_DNA"/>
</dbReference>
<feature type="region of interest" description="Disordered" evidence="1">
    <location>
        <begin position="38"/>
        <end position="69"/>
    </location>
</feature>